<dbReference type="RefSeq" id="WP_107036857.1">
    <property type="nucleotide sequence ID" value="NZ_PUBV01000035.1"/>
</dbReference>
<dbReference type="InterPro" id="IPR010998">
    <property type="entry name" value="Integrase_recombinase_N"/>
</dbReference>
<organism evidence="4 5">
    <name type="scientific">Paramuribaculum intestinale</name>
    <dbReference type="NCBI Taxonomy" id="2094151"/>
    <lineage>
        <taxon>Bacteria</taxon>
        <taxon>Pseudomonadati</taxon>
        <taxon>Bacteroidota</taxon>
        <taxon>Bacteroidia</taxon>
        <taxon>Bacteroidales</taxon>
        <taxon>Muribaculaceae</taxon>
        <taxon>Paramuribaculum</taxon>
    </lineage>
</organism>
<dbReference type="GO" id="GO:0015074">
    <property type="term" value="P:DNA integration"/>
    <property type="evidence" value="ECO:0007669"/>
    <property type="project" value="InterPro"/>
</dbReference>
<dbReference type="InterPro" id="IPR013762">
    <property type="entry name" value="Integrase-like_cat_sf"/>
</dbReference>
<evidence type="ECO:0000313" key="4">
    <source>
        <dbReference type="EMBL" id="PWB06091.1"/>
    </source>
</evidence>
<dbReference type="GO" id="GO:0006310">
    <property type="term" value="P:DNA recombination"/>
    <property type="evidence" value="ECO:0007669"/>
    <property type="project" value="UniProtKB-KW"/>
</dbReference>
<dbReference type="AlphaFoldDB" id="A0A2V1IST1"/>
<proteinExistence type="predicted"/>
<feature type="domain" description="Tyr recombinase" evidence="3">
    <location>
        <begin position="248"/>
        <end position="440"/>
    </location>
</feature>
<keyword evidence="5" id="KW-1185">Reference proteome</keyword>
<dbReference type="Gene3D" id="1.10.150.130">
    <property type="match status" value="1"/>
</dbReference>
<name>A0A2V1IST1_9BACT</name>
<evidence type="ECO:0000256" key="1">
    <source>
        <dbReference type="ARBA" id="ARBA00023125"/>
    </source>
</evidence>
<dbReference type="GO" id="GO:0003677">
    <property type="term" value="F:DNA binding"/>
    <property type="evidence" value="ECO:0007669"/>
    <property type="project" value="UniProtKB-KW"/>
</dbReference>
<sequence length="443" mass="51739">MKVTAYIRNKTAAKNNVTDKATVYFRVRDTGCDIKAASELTINPNHWSAELQGYKNRVSLVSEPKRRAFNRQVRELADRIAEEYRRGVSGDWLQRVIDEYHHPRIHDSAGAVVDTRLTEVIGRYVRRRGLSQSTTYTFNSISRKIRRFERYQQEIMHRRSFSLKADTMTEHDLHDFRTFCMSEHLLVSRYPVLYKGLGKMRTPAEPLSEDGIYDILNRLSGVLKWCDRNGIPTQKPFQRFEMRTPVYGTPWYLTLEERDSIYYLDLSGKPEHLRQMRDIFMFQCLIGCRMGDIPRMTRANIVNGAIEYIPHKTKDGNPRTVRVPLNDKARAVLERHSHRKSSLLPFFEDWRYNNAIRELCTLAGITRMVSVIDTKTREEVKRPLNEIASSHLARRTFIGNLYKQVKDPDLIASMSGHVEGSRAFARYRAIDDEMKIELVNMIN</sequence>
<protein>
    <submittedName>
        <fullName evidence="4">Integrase</fullName>
    </submittedName>
</protein>
<evidence type="ECO:0000256" key="2">
    <source>
        <dbReference type="ARBA" id="ARBA00023172"/>
    </source>
</evidence>
<gene>
    <name evidence="4" type="ORF">C5O25_11355</name>
</gene>
<dbReference type="InterPro" id="IPR011010">
    <property type="entry name" value="DNA_brk_join_enz"/>
</dbReference>
<accession>A0A2V1IST1</accession>
<evidence type="ECO:0000259" key="3">
    <source>
        <dbReference type="PROSITE" id="PS51898"/>
    </source>
</evidence>
<dbReference type="PROSITE" id="PS51898">
    <property type="entry name" value="TYR_RECOMBINASE"/>
    <property type="match status" value="1"/>
</dbReference>
<reference evidence="5" key="1">
    <citation type="submission" date="2018-02" db="EMBL/GenBank/DDBJ databases">
        <authorList>
            <person name="Clavel T."/>
            <person name="Strowig T."/>
        </authorList>
    </citation>
    <scope>NUCLEOTIDE SEQUENCE [LARGE SCALE GENOMIC DNA]</scope>
    <source>
        <strain evidence="5">DSM 100764</strain>
    </source>
</reference>
<dbReference type="InterPro" id="IPR002104">
    <property type="entry name" value="Integrase_catalytic"/>
</dbReference>
<keyword evidence="2" id="KW-0233">DNA recombination</keyword>
<dbReference type="Gene3D" id="1.10.443.10">
    <property type="entry name" value="Intergrase catalytic core"/>
    <property type="match status" value="1"/>
</dbReference>
<comment type="caution">
    <text evidence="4">The sequence shown here is derived from an EMBL/GenBank/DDBJ whole genome shotgun (WGS) entry which is preliminary data.</text>
</comment>
<dbReference type="EMBL" id="PUBV01000035">
    <property type="protein sequence ID" value="PWB06091.1"/>
    <property type="molecule type" value="Genomic_DNA"/>
</dbReference>
<evidence type="ECO:0000313" key="5">
    <source>
        <dbReference type="Proteomes" id="UP000244925"/>
    </source>
</evidence>
<dbReference type="Proteomes" id="UP000244925">
    <property type="component" value="Unassembled WGS sequence"/>
</dbReference>
<keyword evidence="1" id="KW-0238">DNA-binding</keyword>
<dbReference type="SUPFAM" id="SSF56349">
    <property type="entry name" value="DNA breaking-rejoining enzymes"/>
    <property type="match status" value="1"/>
</dbReference>